<sequence length="90" mass="9558">MKAIKFAALLVTSTIALGAVSQAALAQAKTRDEVRQELAQAQHDGLIPSSTTHYPPSDALIARNKETHAIARHAGETTPPVDHHDSIAAR</sequence>
<dbReference type="RefSeq" id="WP_053571799.1">
    <property type="nucleotide sequence ID" value="NZ_FCNY02000004.1"/>
</dbReference>
<dbReference type="EMBL" id="FCNY02000004">
    <property type="protein sequence ID" value="SAL32052.1"/>
    <property type="molecule type" value="Genomic_DNA"/>
</dbReference>
<dbReference type="Pfam" id="PF13663">
    <property type="entry name" value="DUF4148"/>
    <property type="match status" value="1"/>
</dbReference>
<evidence type="ECO:0000313" key="4">
    <source>
        <dbReference type="Proteomes" id="UP000054740"/>
    </source>
</evidence>
<evidence type="ECO:0000256" key="1">
    <source>
        <dbReference type="SAM" id="MobiDB-lite"/>
    </source>
</evidence>
<evidence type="ECO:0000256" key="2">
    <source>
        <dbReference type="SAM" id="SignalP"/>
    </source>
</evidence>
<evidence type="ECO:0000313" key="3">
    <source>
        <dbReference type="EMBL" id="SAL32052.1"/>
    </source>
</evidence>
<name>A0A158GJ43_CABCO</name>
<reference evidence="4" key="1">
    <citation type="submission" date="2016-01" db="EMBL/GenBank/DDBJ databases">
        <authorList>
            <person name="Peeters C."/>
        </authorList>
    </citation>
    <scope>NUCLEOTIDE SEQUENCE [LARGE SCALE GENOMIC DNA]</scope>
</reference>
<dbReference type="AlphaFoldDB" id="A0A158GJ43"/>
<accession>A0A158GJ43</accession>
<dbReference type="InterPro" id="IPR025421">
    <property type="entry name" value="DUF4148"/>
</dbReference>
<dbReference type="Proteomes" id="UP000054740">
    <property type="component" value="Unassembled WGS sequence"/>
</dbReference>
<keyword evidence="2" id="KW-0732">Signal</keyword>
<gene>
    <name evidence="3" type="ORF">AWB70_02083</name>
</gene>
<protein>
    <recommendedName>
        <fullName evidence="5">Purine nucleoside phosphorylase</fullName>
    </recommendedName>
</protein>
<feature type="chain" id="PRO_5011109822" description="Purine nucleoside phosphorylase" evidence="2">
    <location>
        <begin position="19"/>
        <end position="90"/>
    </location>
</feature>
<evidence type="ECO:0008006" key="5">
    <source>
        <dbReference type="Google" id="ProtNLM"/>
    </source>
</evidence>
<keyword evidence="4" id="KW-1185">Reference proteome</keyword>
<feature type="region of interest" description="Disordered" evidence="1">
    <location>
        <begin position="71"/>
        <end position="90"/>
    </location>
</feature>
<feature type="signal peptide" evidence="2">
    <location>
        <begin position="1"/>
        <end position="18"/>
    </location>
</feature>
<organism evidence="3 4">
    <name type="scientific">Caballeronia cordobensis</name>
    <name type="common">Burkholderia cordobensis</name>
    <dbReference type="NCBI Taxonomy" id="1353886"/>
    <lineage>
        <taxon>Bacteria</taxon>
        <taxon>Pseudomonadati</taxon>
        <taxon>Pseudomonadota</taxon>
        <taxon>Betaproteobacteria</taxon>
        <taxon>Burkholderiales</taxon>
        <taxon>Burkholderiaceae</taxon>
        <taxon>Caballeronia</taxon>
    </lineage>
</organism>
<proteinExistence type="predicted"/>